<evidence type="ECO:0000256" key="1">
    <source>
        <dbReference type="ARBA" id="ARBA00004651"/>
    </source>
</evidence>
<sequence length="190" mass="21283">MSFIIGNFFAILLAFMRMSQKPWLKYPARIYISFMRGIPMLVVLFILYFGLPYVGIQIPALLCAIIGFSTVSAAYMAEIFRSSISAVDKGQVGGCSISRTSSKANYSSHHFTSSPTYCSSTTCNVIIDMVKSSSLAAMITVPDIFQNAKIIGGREYDYMSMYILIAFIYWVLSFILELLQGQVEKRLTVY</sequence>
<keyword evidence="7 8" id="KW-0472">Membrane</keyword>
<accession>A0A2X3UXS3</accession>
<protein>
    <submittedName>
        <fullName evidence="10">L-cystine transport system permease protein TcyB</fullName>
    </submittedName>
</protein>
<dbReference type="RefSeq" id="WP_231907511.1">
    <property type="nucleotide sequence ID" value="NZ_BPPS01000008.1"/>
</dbReference>
<feature type="transmembrane region" description="Helical" evidence="8">
    <location>
        <begin position="29"/>
        <end position="51"/>
    </location>
</feature>
<name>A0A2X3UXS3_STRTR</name>
<keyword evidence="3" id="KW-1003">Cell membrane</keyword>
<proteinExistence type="predicted"/>
<evidence type="ECO:0000259" key="9">
    <source>
        <dbReference type="Pfam" id="PF00528"/>
    </source>
</evidence>
<dbReference type="NCBIfam" id="TIGR01726">
    <property type="entry name" value="HEQRo_perm_3TM"/>
    <property type="match status" value="1"/>
</dbReference>
<evidence type="ECO:0000313" key="10">
    <source>
        <dbReference type="EMBL" id="SQF25016.1"/>
    </source>
</evidence>
<dbReference type="GO" id="GO:0043190">
    <property type="term" value="C:ATP-binding cassette (ABC) transporter complex"/>
    <property type="evidence" value="ECO:0007669"/>
    <property type="project" value="InterPro"/>
</dbReference>
<feature type="transmembrane region" description="Helical" evidence="8">
    <location>
        <begin position="159"/>
        <end position="179"/>
    </location>
</feature>
<organism evidence="10 11">
    <name type="scientific">Streptococcus thermophilus</name>
    <dbReference type="NCBI Taxonomy" id="1308"/>
    <lineage>
        <taxon>Bacteria</taxon>
        <taxon>Bacillati</taxon>
        <taxon>Bacillota</taxon>
        <taxon>Bacilli</taxon>
        <taxon>Lactobacillales</taxon>
        <taxon>Streptococcaceae</taxon>
        <taxon>Streptococcus</taxon>
    </lineage>
</organism>
<keyword evidence="6 8" id="KW-1133">Transmembrane helix</keyword>
<dbReference type="AlphaFoldDB" id="A0A2X3UXS3"/>
<evidence type="ECO:0000256" key="8">
    <source>
        <dbReference type="SAM" id="Phobius"/>
    </source>
</evidence>
<dbReference type="PANTHER" id="PTHR30614">
    <property type="entry name" value="MEMBRANE COMPONENT OF AMINO ACID ABC TRANSPORTER"/>
    <property type="match status" value="1"/>
</dbReference>
<comment type="subcellular location">
    <subcellularLocation>
        <location evidence="1">Cell membrane</location>
        <topology evidence="1">Multi-pass membrane protein</topology>
    </subcellularLocation>
</comment>
<dbReference type="GO" id="GO:0006865">
    <property type="term" value="P:amino acid transport"/>
    <property type="evidence" value="ECO:0007669"/>
    <property type="project" value="UniProtKB-KW"/>
</dbReference>
<dbReference type="CDD" id="cd06261">
    <property type="entry name" value="TM_PBP2"/>
    <property type="match status" value="1"/>
</dbReference>
<dbReference type="SUPFAM" id="SSF161098">
    <property type="entry name" value="MetI-like"/>
    <property type="match status" value="1"/>
</dbReference>
<dbReference type="Pfam" id="PF00528">
    <property type="entry name" value="BPD_transp_1"/>
    <property type="match status" value="1"/>
</dbReference>
<evidence type="ECO:0000256" key="4">
    <source>
        <dbReference type="ARBA" id="ARBA00022692"/>
    </source>
</evidence>
<dbReference type="InterPro" id="IPR043429">
    <property type="entry name" value="ArtM/GltK/GlnP/TcyL/YhdX-like"/>
</dbReference>
<evidence type="ECO:0000256" key="6">
    <source>
        <dbReference type="ARBA" id="ARBA00022989"/>
    </source>
</evidence>
<feature type="domain" description="ABC transmembrane type-1" evidence="9">
    <location>
        <begin position="6"/>
        <end position="188"/>
    </location>
</feature>
<dbReference type="Gene3D" id="1.10.3720.10">
    <property type="entry name" value="MetI-like"/>
    <property type="match status" value="1"/>
</dbReference>
<dbReference type="InterPro" id="IPR010065">
    <property type="entry name" value="AA_ABC_transptr_permease_3TM"/>
</dbReference>
<keyword evidence="2" id="KW-0813">Transport</keyword>
<dbReference type="GO" id="GO:0022857">
    <property type="term" value="F:transmembrane transporter activity"/>
    <property type="evidence" value="ECO:0007669"/>
    <property type="project" value="InterPro"/>
</dbReference>
<evidence type="ECO:0000256" key="7">
    <source>
        <dbReference type="ARBA" id="ARBA00023136"/>
    </source>
</evidence>
<dbReference type="PANTHER" id="PTHR30614:SF0">
    <property type="entry name" value="L-CYSTINE TRANSPORT SYSTEM PERMEASE PROTEIN TCYL"/>
    <property type="match status" value="1"/>
</dbReference>
<keyword evidence="4 8" id="KW-0812">Transmembrane</keyword>
<evidence type="ECO:0000256" key="2">
    <source>
        <dbReference type="ARBA" id="ARBA00022448"/>
    </source>
</evidence>
<dbReference type="InterPro" id="IPR000515">
    <property type="entry name" value="MetI-like"/>
</dbReference>
<dbReference type="EMBL" id="LS483339">
    <property type="protein sequence ID" value="SQF25016.1"/>
    <property type="molecule type" value="Genomic_DNA"/>
</dbReference>
<dbReference type="Proteomes" id="UP000249634">
    <property type="component" value="Chromosome 1"/>
</dbReference>
<evidence type="ECO:0000256" key="5">
    <source>
        <dbReference type="ARBA" id="ARBA00022970"/>
    </source>
</evidence>
<reference evidence="10 11" key="1">
    <citation type="submission" date="2018-06" db="EMBL/GenBank/DDBJ databases">
        <authorList>
            <consortium name="Pathogen Informatics"/>
            <person name="Doyle S."/>
        </authorList>
    </citation>
    <scope>NUCLEOTIDE SEQUENCE [LARGE SCALE GENOMIC DNA]</scope>
    <source>
        <strain evidence="10 11">NCTC12958</strain>
    </source>
</reference>
<dbReference type="InterPro" id="IPR035906">
    <property type="entry name" value="MetI-like_sf"/>
</dbReference>
<evidence type="ECO:0000313" key="11">
    <source>
        <dbReference type="Proteomes" id="UP000249634"/>
    </source>
</evidence>
<gene>
    <name evidence="10" type="primary">yecS_3</name>
    <name evidence="10" type="ORF">NCTC12958_01211</name>
</gene>
<keyword evidence="5" id="KW-0029">Amino-acid transport</keyword>
<feature type="transmembrane region" description="Helical" evidence="8">
    <location>
        <begin position="58"/>
        <end position="77"/>
    </location>
</feature>
<evidence type="ECO:0000256" key="3">
    <source>
        <dbReference type="ARBA" id="ARBA00022475"/>
    </source>
</evidence>